<organism evidence="2 3">
    <name type="scientific">Conexibacter arvalis</name>
    <dbReference type="NCBI Taxonomy" id="912552"/>
    <lineage>
        <taxon>Bacteria</taxon>
        <taxon>Bacillati</taxon>
        <taxon>Actinomycetota</taxon>
        <taxon>Thermoleophilia</taxon>
        <taxon>Solirubrobacterales</taxon>
        <taxon>Conexibacteraceae</taxon>
        <taxon>Conexibacter</taxon>
    </lineage>
</organism>
<evidence type="ECO:0000256" key="1">
    <source>
        <dbReference type="SAM" id="SignalP"/>
    </source>
</evidence>
<feature type="chain" id="PRO_5032585047" description="Ig-like domain-containing protein" evidence="1">
    <location>
        <begin position="28"/>
        <end position="194"/>
    </location>
</feature>
<proteinExistence type="predicted"/>
<evidence type="ECO:0000313" key="2">
    <source>
        <dbReference type="EMBL" id="MBB4663549.1"/>
    </source>
</evidence>
<name>A0A840IFE5_9ACTN</name>
<feature type="signal peptide" evidence="1">
    <location>
        <begin position="1"/>
        <end position="27"/>
    </location>
</feature>
<dbReference type="Proteomes" id="UP000585272">
    <property type="component" value="Unassembled WGS sequence"/>
</dbReference>
<comment type="caution">
    <text evidence="2">The sequence shown here is derived from an EMBL/GenBank/DDBJ whole genome shotgun (WGS) entry which is preliminary data.</text>
</comment>
<evidence type="ECO:0000313" key="3">
    <source>
        <dbReference type="Proteomes" id="UP000585272"/>
    </source>
</evidence>
<dbReference type="EMBL" id="JACHNU010000004">
    <property type="protein sequence ID" value="MBB4663549.1"/>
    <property type="molecule type" value="Genomic_DNA"/>
</dbReference>
<protein>
    <recommendedName>
        <fullName evidence="4">Ig-like domain-containing protein</fullName>
    </recommendedName>
</protein>
<keyword evidence="3" id="KW-1185">Reference proteome</keyword>
<dbReference type="AlphaFoldDB" id="A0A840IFE5"/>
<evidence type="ECO:0008006" key="4">
    <source>
        <dbReference type="Google" id="ProtNLM"/>
    </source>
</evidence>
<keyword evidence="1" id="KW-0732">Signal</keyword>
<sequence>MLRLARLALLSTALLALSVLFASSAHASRGLSVSPTTLTASGRLTMNGTITCTVTTNITANRSIAKTAAATIGSVTSGTITGCSGLGITGGTFGVPSPFAYNSFTGTLPNITGLGATASIVSFTLRGTLPGATTCTYAGPVNWRLIFLLLRWGEITWEIAQELLRMAGSDILCPARLSIAGTQTVASPPTVALI</sequence>
<reference evidence="2 3" key="1">
    <citation type="submission" date="2020-08" db="EMBL/GenBank/DDBJ databases">
        <title>Genomic Encyclopedia of Archaeal and Bacterial Type Strains, Phase II (KMG-II): from individual species to whole genera.</title>
        <authorList>
            <person name="Goeker M."/>
        </authorList>
    </citation>
    <scope>NUCLEOTIDE SEQUENCE [LARGE SCALE GENOMIC DNA]</scope>
    <source>
        <strain evidence="2 3">DSM 23288</strain>
    </source>
</reference>
<gene>
    <name evidence="2" type="ORF">BDZ31_003144</name>
</gene>
<dbReference type="RefSeq" id="WP_183343273.1">
    <property type="nucleotide sequence ID" value="NZ_JACHNU010000004.1"/>
</dbReference>
<accession>A0A840IFE5</accession>